<dbReference type="RefSeq" id="WP_208003779.1">
    <property type="nucleotide sequence ID" value="NZ_JAGDFX010000001.1"/>
</dbReference>
<dbReference type="SUPFAM" id="SSF69786">
    <property type="entry name" value="YggU-like"/>
    <property type="match status" value="1"/>
</dbReference>
<dbReference type="SMART" id="SM01152">
    <property type="entry name" value="DUF167"/>
    <property type="match status" value="1"/>
</dbReference>
<dbReference type="PANTHER" id="PTHR13420">
    <property type="entry name" value="UPF0235 PROTEIN C15ORF40"/>
    <property type="match status" value="1"/>
</dbReference>
<keyword evidence="4" id="KW-1185">Reference proteome</keyword>
<evidence type="ECO:0000313" key="4">
    <source>
        <dbReference type="Proteomes" id="UP000664882"/>
    </source>
</evidence>
<accession>A0ABS3NC72</accession>
<organism evidence="3 4">
    <name type="scientific">Oceanisphaera pacifica</name>
    <dbReference type="NCBI Taxonomy" id="2818389"/>
    <lineage>
        <taxon>Bacteria</taxon>
        <taxon>Pseudomonadati</taxon>
        <taxon>Pseudomonadota</taxon>
        <taxon>Gammaproteobacteria</taxon>
        <taxon>Aeromonadales</taxon>
        <taxon>Aeromonadaceae</taxon>
        <taxon>Oceanisphaera</taxon>
    </lineage>
</organism>
<protein>
    <recommendedName>
        <fullName evidence="2">UPF0235 protein J3U76_00875</fullName>
    </recommendedName>
</protein>
<evidence type="ECO:0000256" key="1">
    <source>
        <dbReference type="ARBA" id="ARBA00010364"/>
    </source>
</evidence>
<reference evidence="3 4" key="1">
    <citation type="submission" date="2021-03" db="EMBL/GenBank/DDBJ databases">
        <title>Oceanisphaera sp. nov., isolated from the intestine.</title>
        <authorList>
            <person name="Zhao L.-H."/>
            <person name="Shi L.-F."/>
        </authorList>
    </citation>
    <scope>NUCLEOTIDE SEQUENCE [LARGE SCALE GENOMIC DNA]</scope>
    <source>
        <strain evidence="3 4">DM8</strain>
    </source>
</reference>
<comment type="similarity">
    <text evidence="1 2">Belongs to the UPF0235 family.</text>
</comment>
<gene>
    <name evidence="3" type="ORF">J3U76_00875</name>
</gene>
<name>A0ABS3NC72_9GAMM</name>
<evidence type="ECO:0000313" key="3">
    <source>
        <dbReference type="EMBL" id="MBO1518196.1"/>
    </source>
</evidence>
<dbReference type="Gene3D" id="3.30.1200.10">
    <property type="entry name" value="YggU-like"/>
    <property type="match status" value="1"/>
</dbReference>
<dbReference type="NCBIfam" id="TIGR00251">
    <property type="entry name" value="DUF167 family protein"/>
    <property type="match status" value="1"/>
</dbReference>
<dbReference type="InterPro" id="IPR003746">
    <property type="entry name" value="DUF167"/>
</dbReference>
<dbReference type="PANTHER" id="PTHR13420:SF7">
    <property type="entry name" value="UPF0235 PROTEIN C15ORF40"/>
    <property type="match status" value="1"/>
</dbReference>
<dbReference type="Pfam" id="PF02594">
    <property type="entry name" value="DUF167"/>
    <property type="match status" value="1"/>
</dbReference>
<sequence length="104" mass="11513">MSEPIKSAVRLVQDTLYLSLYVQTKTSRDRIVTMVGDELKVAITAPPVDGKANAHLLKWLAKQCKVAPSQVQLLSGHNSRHKRVVIHSPQNIPATLSEYLPKST</sequence>
<dbReference type="HAMAP" id="MF_00634">
    <property type="entry name" value="UPF0235"/>
    <property type="match status" value="1"/>
</dbReference>
<dbReference type="Proteomes" id="UP000664882">
    <property type="component" value="Unassembled WGS sequence"/>
</dbReference>
<evidence type="ECO:0000256" key="2">
    <source>
        <dbReference type="HAMAP-Rule" id="MF_00634"/>
    </source>
</evidence>
<dbReference type="EMBL" id="JAGDFX010000001">
    <property type="protein sequence ID" value="MBO1518196.1"/>
    <property type="molecule type" value="Genomic_DNA"/>
</dbReference>
<comment type="caution">
    <text evidence="3">The sequence shown here is derived from an EMBL/GenBank/DDBJ whole genome shotgun (WGS) entry which is preliminary data.</text>
</comment>
<proteinExistence type="inferred from homology"/>
<dbReference type="InterPro" id="IPR036591">
    <property type="entry name" value="YggU-like_sf"/>
</dbReference>